<dbReference type="Pfam" id="PF08407">
    <property type="entry name" value="Chitin_synth_1N"/>
    <property type="match status" value="1"/>
</dbReference>
<evidence type="ECO:0000256" key="6">
    <source>
        <dbReference type="ARBA" id="ARBA00022692"/>
    </source>
</evidence>
<feature type="domain" description="Chitin synthase N-terminal" evidence="13">
    <location>
        <begin position="202"/>
        <end position="269"/>
    </location>
</feature>
<comment type="function">
    <text evidence="10 11">Polymerizes chitin, a structural polymer of the cell wall and septum, by transferring the sugar moiety of UDP-GlcNAc to the non-reducing end of the growing chitin polymer.</text>
</comment>
<keyword evidence="8 11" id="KW-0472">Membrane</keyword>
<feature type="compositionally biased region" description="Low complexity" evidence="12">
    <location>
        <begin position="24"/>
        <end position="57"/>
    </location>
</feature>
<feature type="transmembrane region" description="Helical" evidence="11">
    <location>
        <begin position="884"/>
        <end position="906"/>
    </location>
</feature>
<dbReference type="PANTHER" id="PTHR22914">
    <property type="entry name" value="CHITIN SYNTHASE"/>
    <property type="match status" value="1"/>
</dbReference>
<evidence type="ECO:0000313" key="14">
    <source>
        <dbReference type="EMBL" id="TPX37514.1"/>
    </source>
</evidence>
<reference evidence="14 15" key="1">
    <citation type="journal article" date="2019" name="Sci. Rep.">
        <title>Comparative genomics of chytrid fungi reveal insights into the obligate biotrophic and pathogenic lifestyle of Synchytrium endobioticum.</title>
        <authorList>
            <person name="van de Vossenberg B.T.L.H."/>
            <person name="Warris S."/>
            <person name="Nguyen H.D.T."/>
            <person name="van Gent-Pelzer M.P.E."/>
            <person name="Joly D.L."/>
            <person name="van de Geest H.C."/>
            <person name="Bonants P.J.M."/>
            <person name="Smith D.S."/>
            <person name="Levesque C.A."/>
            <person name="van der Lee T.A.J."/>
        </authorList>
    </citation>
    <scope>NUCLEOTIDE SEQUENCE [LARGE SCALE GENOMIC DNA]</scope>
    <source>
        <strain evidence="14 15">JEL517</strain>
    </source>
</reference>
<dbReference type="GO" id="GO:0006031">
    <property type="term" value="P:chitin biosynthetic process"/>
    <property type="evidence" value="ECO:0007669"/>
    <property type="project" value="UniProtKB-UniRule"/>
</dbReference>
<evidence type="ECO:0000256" key="7">
    <source>
        <dbReference type="ARBA" id="ARBA00022989"/>
    </source>
</evidence>
<evidence type="ECO:0000313" key="15">
    <source>
        <dbReference type="Proteomes" id="UP000319731"/>
    </source>
</evidence>
<dbReference type="STRING" id="1806994.A0A507CHJ8"/>
<dbReference type="Proteomes" id="UP000319731">
    <property type="component" value="Unassembled WGS sequence"/>
</dbReference>
<dbReference type="SUPFAM" id="SSF53448">
    <property type="entry name" value="Nucleotide-diphospho-sugar transferases"/>
    <property type="match status" value="1"/>
</dbReference>
<dbReference type="InterPro" id="IPR029044">
    <property type="entry name" value="Nucleotide-diphossugar_trans"/>
</dbReference>
<name>A0A507CHJ8_9FUNG</name>
<proteinExistence type="inferred from homology"/>
<dbReference type="EC" id="2.4.1.16" evidence="2 11"/>
<evidence type="ECO:0000259" key="13">
    <source>
        <dbReference type="Pfam" id="PF08407"/>
    </source>
</evidence>
<dbReference type="InterPro" id="IPR013616">
    <property type="entry name" value="Chitin_synth_N"/>
</dbReference>
<keyword evidence="3 11" id="KW-1003">Cell membrane</keyword>
<evidence type="ECO:0000256" key="4">
    <source>
        <dbReference type="ARBA" id="ARBA00022676"/>
    </source>
</evidence>
<keyword evidence="9 11" id="KW-0961">Cell wall biogenesis/degradation</keyword>
<evidence type="ECO:0000256" key="8">
    <source>
        <dbReference type="ARBA" id="ARBA00023136"/>
    </source>
</evidence>
<gene>
    <name evidence="14" type="primary">SMI527</name>
    <name evidence="14" type="ORF">SmJEL517_g00527</name>
</gene>
<evidence type="ECO:0000256" key="10">
    <source>
        <dbReference type="ARBA" id="ARBA00024009"/>
    </source>
</evidence>
<accession>A0A507CHJ8</accession>
<dbReference type="OrthoDB" id="26569at2759"/>
<organism evidence="14 15">
    <name type="scientific">Synchytrium microbalum</name>
    <dbReference type="NCBI Taxonomy" id="1806994"/>
    <lineage>
        <taxon>Eukaryota</taxon>
        <taxon>Fungi</taxon>
        <taxon>Fungi incertae sedis</taxon>
        <taxon>Chytridiomycota</taxon>
        <taxon>Chytridiomycota incertae sedis</taxon>
        <taxon>Chytridiomycetes</taxon>
        <taxon>Synchytriales</taxon>
        <taxon>Synchytriaceae</taxon>
        <taxon>Synchytrium</taxon>
    </lineage>
</organism>
<feature type="transmembrane region" description="Helical" evidence="11">
    <location>
        <begin position="665"/>
        <end position="687"/>
    </location>
</feature>
<keyword evidence="5 11" id="KW-0808">Transferase</keyword>
<dbReference type="PANTHER" id="PTHR22914:SF9">
    <property type="entry name" value="CHITIN SYNTHASE 1"/>
    <property type="match status" value="1"/>
</dbReference>
<comment type="catalytic activity">
    <reaction evidence="11">
        <text>[(1-&gt;4)-N-acetyl-beta-D-glucosaminyl](n) + UDP-N-acetyl-alpha-D-glucosamine = [(1-&gt;4)-N-acetyl-beta-D-glucosaminyl](n+1) + UDP + H(+)</text>
        <dbReference type="Rhea" id="RHEA:16637"/>
        <dbReference type="Rhea" id="RHEA-COMP:9593"/>
        <dbReference type="Rhea" id="RHEA-COMP:9595"/>
        <dbReference type="ChEBI" id="CHEBI:15378"/>
        <dbReference type="ChEBI" id="CHEBI:17029"/>
        <dbReference type="ChEBI" id="CHEBI:57705"/>
        <dbReference type="ChEBI" id="CHEBI:58223"/>
        <dbReference type="EC" id="2.4.1.16"/>
    </reaction>
</comment>
<feature type="transmembrane region" description="Helical" evidence="11">
    <location>
        <begin position="778"/>
        <end position="797"/>
    </location>
</feature>
<feature type="transmembrane region" description="Helical" evidence="11">
    <location>
        <begin position="585"/>
        <end position="601"/>
    </location>
</feature>
<feature type="transmembrane region" description="Helical" evidence="11">
    <location>
        <begin position="750"/>
        <end position="769"/>
    </location>
</feature>
<dbReference type="GO" id="GO:0004100">
    <property type="term" value="F:chitin synthase activity"/>
    <property type="evidence" value="ECO:0007669"/>
    <property type="project" value="UniProtKB-UniRule"/>
</dbReference>
<dbReference type="InterPro" id="IPR004835">
    <property type="entry name" value="Chitin_synth"/>
</dbReference>
<dbReference type="GO" id="GO:0030428">
    <property type="term" value="C:cell septum"/>
    <property type="evidence" value="ECO:0007669"/>
    <property type="project" value="TreeGrafter"/>
</dbReference>
<comment type="similarity">
    <text evidence="11">Belongs to the chitin synthase family.</text>
</comment>
<dbReference type="GO" id="GO:0071555">
    <property type="term" value="P:cell wall organization"/>
    <property type="evidence" value="ECO:0007669"/>
    <property type="project" value="UniProtKB-KW"/>
</dbReference>
<evidence type="ECO:0000256" key="5">
    <source>
        <dbReference type="ARBA" id="ARBA00022679"/>
    </source>
</evidence>
<keyword evidence="4 11" id="KW-0328">Glycosyltransferase</keyword>
<feature type="transmembrane region" description="Helical" evidence="11">
    <location>
        <begin position="699"/>
        <end position="725"/>
    </location>
</feature>
<dbReference type="GO" id="GO:0005886">
    <property type="term" value="C:plasma membrane"/>
    <property type="evidence" value="ECO:0007669"/>
    <property type="project" value="UniProtKB-SubCell"/>
</dbReference>
<dbReference type="CDD" id="cd04190">
    <property type="entry name" value="Chitin_synth_C"/>
    <property type="match status" value="1"/>
</dbReference>
<comment type="subcellular location">
    <subcellularLocation>
        <location evidence="1 11">Cell membrane</location>
        <topology evidence="1 11">Multi-pass membrane protein</topology>
    </subcellularLocation>
</comment>
<keyword evidence="15" id="KW-1185">Reference proteome</keyword>
<dbReference type="EMBL" id="QEAO01000002">
    <property type="protein sequence ID" value="TPX37514.1"/>
    <property type="molecule type" value="Genomic_DNA"/>
</dbReference>
<dbReference type="Pfam" id="PF01644">
    <property type="entry name" value="Chitin_synth_1"/>
    <property type="match status" value="1"/>
</dbReference>
<evidence type="ECO:0000256" key="3">
    <source>
        <dbReference type="ARBA" id="ARBA00022475"/>
    </source>
</evidence>
<protein>
    <recommendedName>
        <fullName evidence="2 11">Chitin synthase</fullName>
        <ecNumber evidence="2 11">2.4.1.16</ecNumber>
    </recommendedName>
</protein>
<feature type="transmembrane region" description="Helical" evidence="11">
    <location>
        <begin position="621"/>
        <end position="645"/>
    </location>
</feature>
<dbReference type="AlphaFoldDB" id="A0A507CHJ8"/>
<sequence length="941" mass="105331">MNPPKRDQYQPAPNNDNLPPPRGTSATTPITSPTAARGIALPASGQPAAAPRSPASANQFINVQTPAYRGGNYPSPAPLGSTGNIARPPPPTNVAGSGPRSPPPANNNQPIAAPRRQSALPPTPQMSAPSDYVPVTQPPQAQFVQPSGYEMAQRRPNAVGSPPSGVSSANHTVEVDQPGYDFQNPAPDDYNPRFDRTLYRSRTKKTLKLTREGNFVVDIPVPEKVLSVARFRNEQEFTHLRYTAVLGDPNEFVQRGYTLRQNQLGRETELFVVITMYNEDDRLFCKTWKAVEKNIANLCAKKGTSFWGPDAWQKVVVCVISDGRQKIHPRTLNVMGVMGAFQDGLMKTSVNGQEVSAHVFEYTTQILVDTESLQLRSSDQAVVPVQMIFCLKEKNAKKINSHRWFFNAFGRALNPQICVLLDVGTKPTDTSFWHLWHAFDQNPKVAGACGEIYAETGSCGAKLLNPLVAAQNFEYKMSNILDKPLESVFGFISVLPGAFSAYRFKALQNGPDGTGPLEKYFFGETLHGAGDVMKANMYLAEDRILCFELVTKWKERWVLQYVKAAKAETDVPDTVPEFVSQRRRWLNGSFFAGVYAIFHWYKIFRSGHSFGRQFFLLIQMLYNVISLIFNWFSLGNTYLIFYFLTADIVTDPAPGQPAPFGTNHLIGQWIFLILRYLYIGAIILIFISSLGNRPQGSKLVYQFSFFLFAVIMAFMLYMSAFTIYLTVPKTEAEWANIGNILLAQPSFRDLVLSVAMTYGVYFCSSFIFFEPWHMFTSFLPYLFLLPSYINVLMVYAFCNLHDVSWGTKGDNSVSVDSAPVKVVKQADGQLLTTVDIPSDQADIDSSYDNFLRELPNRPKDFKGDTRSAALKQEDWFRTFRSNLVLSWMLTNAFLIVIITTPEVGIIKSGQIYNPYLTFILWSVAALSGFRFLGAIAYLFTQ</sequence>
<evidence type="ECO:0000256" key="11">
    <source>
        <dbReference type="RuleBase" id="RU366040"/>
    </source>
</evidence>
<evidence type="ECO:0000256" key="9">
    <source>
        <dbReference type="ARBA" id="ARBA00023316"/>
    </source>
</evidence>
<dbReference type="RefSeq" id="XP_031027425.1">
    <property type="nucleotide sequence ID" value="XM_031166456.1"/>
</dbReference>
<evidence type="ECO:0000256" key="2">
    <source>
        <dbReference type="ARBA" id="ARBA00012543"/>
    </source>
</evidence>
<keyword evidence="7 11" id="KW-1133">Transmembrane helix</keyword>
<feature type="transmembrane region" description="Helical" evidence="11">
    <location>
        <begin position="918"/>
        <end position="939"/>
    </location>
</feature>
<dbReference type="GeneID" id="42001753"/>
<keyword evidence="6 11" id="KW-0812">Transmembrane</keyword>
<evidence type="ECO:0000256" key="1">
    <source>
        <dbReference type="ARBA" id="ARBA00004651"/>
    </source>
</evidence>
<feature type="region of interest" description="Disordered" evidence="12">
    <location>
        <begin position="1"/>
        <end position="138"/>
    </location>
</feature>
<comment type="caution">
    <text evidence="14">The sequence shown here is derived from an EMBL/GenBank/DDBJ whole genome shotgun (WGS) entry which is preliminary data.</text>
</comment>
<evidence type="ECO:0000256" key="12">
    <source>
        <dbReference type="SAM" id="MobiDB-lite"/>
    </source>
</evidence>